<gene>
    <name evidence="5" type="ORF">DBRI1063_LOCUS9611</name>
</gene>
<sequence length="1636" mass="180497">MSGIDKDGLKCSFVGKGEVGFVHLINLLLHRFGIFDFAGFAKAPNADPANYFDEVKSGLYPGENDPDNESPVDTIELSPQSPVLPWTYTPAKDATALLSLLEELLHLLIILITELPSPPPKNRADHTKQAKQRIRREVIHRLASGPKAHSELTEVHHVLPQRDNAVLSEEGKLIYPDDASGAALEEALDQVAERKSSRGRLAPDQWELRRWAWSEYDPAFFHTSLRSHQSAAENRPKTNHTSSGGSSSSPSRLKPQAYAPRPAPAHPSFQRIRRDLTSDATVLALVYRTLHVHCRKISTNGTSNRNMSDLRGKLAYEPEGMSETALARAVHLLSLGAYAWGDTEKNNHFPPESWRSCGGGGVGSVFHHLPNNGSAAPSARDWIQMALLSNPRDVMDCDWYEGEENALALLRRLAYEGGCSGVFMAQDQSVCAGAAWICDFAAENNPEAASVVRGSIQGTASGSGANLSVESDMERRQRVAKERAMERMKASMEKFAASMEGTGCNDDEYDDSYFSENVDTTTSRQSVDTVGESAGTSSMDIDNIQRNALNVIASPATQDIGGDNLSPRSSVSYLSENMDVNHARKNARQSVPRLLKERPQCIICVDADNTDAIDNDRPTGTNSQSGSKSRSDNALAFCGYAQASTVLKGGGGLPPEASARDSLSSVRRFVGTHITLCGHAVHSSCCESYLKTVAQRDDRMADRLEGGKRGEFRCPLCQRLSNCLVPFIDVGADWIDPSSTSSTSKKSRSTTTVDDMSWTESDAQAQPSDDRPHQTLPLNDFLSNTQLWTSRNEKEYVWDGRCAFVRVDDLEMTQHTHPDESPNANSLKGVKKMRTFGKKDLVMAWNTVMRTPRSLRRRNHRSEPISSNNSQEHRSQSDRMLGWSSQVFSPSISHDSLGATEVWRRLIDQIADVSHKADLKRIGEGQLTTNYGEFRHYLAEKAAFNAENRAAGKETVDWPTCISPTTLSDTRRQELSREKLISKLLLSIQAFTYSCCAEAAEVRRLVGKNLDLTSSNARMHSMGSDGLYSKFGIAEVTCDGEMVLLPEPSASKEGGIQPFEGRMGKLRYLGLSVMVATSAVAREIIQLCMNFPLKDNTSKDEKNDNEDSYEMRHEFLLRAPITYPLLCGHVLAHVVASMCAACGRARARSDIIETALVVGNLDRFLFERDTETNRVSADEVIRDCLGFIKLGLLARVLQVLLGCMRLVYVAAEEYSDIEQHIYNTVETILRQKKWHPQIHIGNALTDGENWLRSCCLLLKIALSSSCNDVDVSGSEMAQSTKASLEEALFEACETAKSAGSSYLADVGLIFQILVPGASLHEVELENEVKSSETSTFGKLMCFLGIEPFSEMLDSSLVQNILIWWYECSRPQKDFIMKSETAALTKTTIAERLDCERLFRVHDWPLVATWKLVNDSYANRNSPKKNNSEALMTTSAPTVIVSGTQTSLQGYVGIDSKQLSIQDGVGTNRGSSRVPMYSSEKSVPLLGGCYYKTETPNKQSRPRIRVLPTSYTDLYAELGALCPDSEQTALCLVCGEVLNAGGKGECTNHAFECGAGAGIFFLLQECIGLIMHGTKAAYVHSPYVDSHGETPQYRGRPLNLDLDRYDILQELWSGHLVRQKVIAERGSSRQVIIANFY</sequence>
<reference evidence="5" key="1">
    <citation type="submission" date="2021-01" db="EMBL/GenBank/DDBJ databases">
        <authorList>
            <person name="Corre E."/>
            <person name="Pelletier E."/>
            <person name="Niang G."/>
            <person name="Scheremetjew M."/>
            <person name="Finn R."/>
            <person name="Kale V."/>
            <person name="Holt S."/>
            <person name="Cochrane G."/>
            <person name="Meng A."/>
            <person name="Brown T."/>
            <person name="Cohen L."/>
        </authorList>
    </citation>
    <scope>NUCLEOTIDE SEQUENCE</scope>
    <source>
        <strain evidence="5">Pop2</strain>
    </source>
</reference>
<dbReference type="InterPro" id="IPR039164">
    <property type="entry name" value="UBR1-like"/>
</dbReference>
<evidence type="ECO:0000313" key="5">
    <source>
        <dbReference type="EMBL" id="CAD9327300.1"/>
    </source>
</evidence>
<dbReference type="GO" id="GO:0061630">
    <property type="term" value="F:ubiquitin protein ligase activity"/>
    <property type="evidence" value="ECO:0007669"/>
    <property type="project" value="UniProtKB-UniRule"/>
</dbReference>
<dbReference type="InterPro" id="IPR044046">
    <property type="entry name" value="E3_ligase_UBR-like_C"/>
</dbReference>
<comment type="pathway">
    <text evidence="1">Protein modification; protein ubiquitination.</text>
</comment>
<keyword evidence="1" id="KW-0863">Zinc-finger</keyword>
<comment type="similarity">
    <text evidence="1">Belongs to the E3 ubiquitin-protein ligase UBR1-like family.</text>
</comment>
<dbReference type="PANTHER" id="PTHR21497">
    <property type="entry name" value="UBIQUITIN LIGASE E3 ALPHA-RELATED"/>
    <property type="match status" value="1"/>
</dbReference>
<feature type="domain" description="E3 ubiquitin-protein ligase UBR-like C-terminal" evidence="3">
    <location>
        <begin position="1502"/>
        <end position="1611"/>
    </location>
</feature>
<feature type="compositionally biased region" description="Low complexity" evidence="2">
    <location>
        <begin position="242"/>
        <end position="251"/>
    </location>
</feature>
<keyword evidence="1" id="KW-0862">Zinc</keyword>
<keyword evidence="1" id="KW-0833">Ubl conjugation pathway</keyword>
<organism evidence="5">
    <name type="scientific">Ditylum brightwellii</name>
    <dbReference type="NCBI Taxonomy" id="49249"/>
    <lineage>
        <taxon>Eukaryota</taxon>
        <taxon>Sar</taxon>
        <taxon>Stramenopiles</taxon>
        <taxon>Ochrophyta</taxon>
        <taxon>Bacillariophyta</taxon>
        <taxon>Mediophyceae</taxon>
        <taxon>Lithodesmiophycidae</taxon>
        <taxon>Lithodesmiales</taxon>
        <taxon>Lithodesmiaceae</taxon>
        <taxon>Ditylum</taxon>
    </lineage>
</organism>
<feature type="domain" description="E3 ubiquitin-protein ligase UBR1-like winged-helix" evidence="4">
    <location>
        <begin position="134"/>
        <end position="245"/>
    </location>
</feature>
<feature type="region of interest" description="Disordered" evidence="2">
    <location>
        <begin position="737"/>
        <end position="778"/>
    </location>
</feature>
<dbReference type="GO" id="GO:0016567">
    <property type="term" value="P:protein ubiquitination"/>
    <property type="evidence" value="ECO:0007669"/>
    <property type="project" value="UniProtKB-UniRule"/>
</dbReference>
<protein>
    <recommendedName>
        <fullName evidence="1">E3 ubiquitin-protein ligase</fullName>
        <ecNumber evidence="1">2.3.2.27</ecNumber>
    </recommendedName>
</protein>
<dbReference type="InterPro" id="IPR055194">
    <property type="entry name" value="UBR1-like_WH"/>
</dbReference>
<comment type="catalytic activity">
    <reaction evidence="1">
        <text>S-ubiquitinyl-[E2 ubiquitin-conjugating enzyme]-L-cysteine + [acceptor protein]-L-lysine = [E2 ubiquitin-conjugating enzyme]-L-cysteine + N(6)-ubiquitinyl-[acceptor protein]-L-lysine.</text>
        <dbReference type="EC" id="2.3.2.27"/>
    </reaction>
</comment>
<dbReference type="EC" id="2.3.2.27" evidence="1"/>
<evidence type="ECO:0000256" key="2">
    <source>
        <dbReference type="SAM" id="MobiDB-lite"/>
    </source>
</evidence>
<feature type="region of interest" description="Disordered" evidence="2">
    <location>
        <begin position="518"/>
        <end position="538"/>
    </location>
</feature>
<dbReference type="GO" id="GO:0000151">
    <property type="term" value="C:ubiquitin ligase complex"/>
    <property type="evidence" value="ECO:0007669"/>
    <property type="project" value="TreeGrafter"/>
</dbReference>
<accession>A0A7S1Z354</accession>
<feature type="region of interest" description="Disordered" evidence="2">
    <location>
        <begin position="227"/>
        <end position="271"/>
    </location>
</feature>
<name>A0A7S1Z354_9STRA</name>
<dbReference type="EMBL" id="HBGN01014997">
    <property type="protein sequence ID" value="CAD9327300.1"/>
    <property type="molecule type" value="Transcribed_RNA"/>
</dbReference>
<dbReference type="GO" id="GO:0071596">
    <property type="term" value="P:ubiquitin-dependent protein catabolic process via the N-end rule pathway"/>
    <property type="evidence" value="ECO:0007669"/>
    <property type="project" value="UniProtKB-UniRule"/>
</dbReference>
<evidence type="ECO:0000259" key="4">
    <source>
        <dbReference type="Pfam" id="PF22960"/>
    </source>
</evidence>
<evidence type="ECO:0000256" key="1">
    <source>
        <dbReference type="RuleBase" id="RU366018"/>
    </source>
</evidence>
<dbReference type="PANTHER" id="PTHR21497:SF24">
    <property type="entry name" value="E3 UBIQUITIN-PROTEIN LIGASE UBR1"/>
    <property type="match status" value="1"/>
</dbReference>
<comment type="function">
    <text evidence="1">Ubiquitin ligase protein which is a component of the N-end rule pathway. Recognizes and binds to proteins bearing specific N-terminal residues that are destabilizing according to the N-end rule, leading to their ubiquitination and subsequent degradation.</text>
</comment>
<feature type="compositionally biased region" description="Polar residues" evidence="2">
    <location>
        <begin position="758"/>
        <end position="767"/>
    </location>
</feature>
<evidence type="ECO:0000259" key="3">
    <source>
        <dbReference type="Pfam" id="PF18995"/>
    </source>
</evidence>
<dbReference type="Pfam" id="PF18995">
    <property type="entry name" value="PRT6_C"/>
    <property type="match status" value="1"/>
</dbReference>
<dbReference type="UniPathway" id="UPA00143"/>
<feature type="compositionally biased region" description="Low complexity" evidence="2">
    <location>
        <begin position="738"/>
        <end position="752"/>
    </location>
</feature>
<keyword evidence="1" id="KW-0479">Metal-binding</keyword>
<dbReference type="Pfam" id="PF22960">
    <property type="entry name" value="WHD_UBR1"/>
    <property type="match status" value="1"/>
</dbReference>
<dbReference type="GO" id="GO:0005737">
    <property type="term" value="C:cytoplasm"/>
    <property type="evidence" value="ECO:0007669"/>
    <property type="project" value="TreeGrafter"/>
</dbReference>
<keyword evidence="1" id="KW-0808">Transferase</keyword>
<proteinExistence type="inferred from homology"/>
<feature type="region of interest" description="Disordered" evidence="2">
    <location>
        <begin position="852"/>
        <end position="879"/>
    </location>
</feature>
<dbReference type="GO" id="GO:0008270">
    <property type="term" value="F:zinc ion binding"/>
    <property type="evidence" value="ECO:0007669"/>
    <property type="project" value="UniProtKB-UniRule"/>
</dbReference>